<dbReference type="PROSITE" id="PS00356">
    <property type="entry name" value="HTH_LACI_1"/>
    <property type="match status" value="1"/>
</dbReference>
<feature type="compositionally biased region" description="Polar residues" evidence="4">
    <location>
        <begin position="1"/>
        <end position="20"/>
    </location>
</feature>
<keyword evidence="6" id="KW-0413">Isomerase</keyword>
<keyword evidence="7" id="KW-1185">Reference proteome</keyword>
<dbReference type="SUPFAM" id="SSF47413">
    <property type="entry name" value="lambda repressor-like DNA-binding domains"/>
    <property type="match status" value="1"/>
</dbReference>
<dbReference type="PANTHER" id="PTHR30146:SF109">
    <property type="entry name" value="HTH-TYPE TRANSCRIPTIONAL REGULATOR GALS"/>
    <property type="match status" value="1"/>
</dbReference>
<gene>
    <name evidence="6" type="ordered locus">Haur_2398</name>
</gene>
<dbReference type="SUPFAM" id="SSF53822">
    <property type="entry name" value="Periplasmic binding protein-like I"/>
    <property type="match status" value="1"/>
</dbReference>
<accession>A9AYR0</accession>
<evidence type="ECO:0000256" key="4">
    <source>
        <dbReference type="SAM" id="MobiDB-lite"/>
    </source>
</evidence>
<dbReference type="InParanoid" id="A9AYR0"/>
<keyword evidence="3" id="KW-0804">Transcription</keyword>
<dbReference type="PRINTS" id="PR00036">
    <property type="entry name" value="HTHLACI"/>
</dbReference>
<dbReference type="InterPro" id="IPR046335">
    <property type="entry name" value="LacI/GalR-like_sensor"/>
</dbReference>
<dbReference type="InterPro" id="IPR010982">
    <property type="entry name" value="Lambda_DNA-bd_dom_sf"/>
</dbReference>
<reference evidence="6 7" key="1">
    <citation type="journal article" date="2011" name="Stand. Genomic Sci.">
        <title>Complete genome sequence of the filamentous gliding predatory bacterium Herpetosiphon aurantiacus type strain (114-95(T)).</title>
        <authorList>
            <person name="Kiss H."/>
            <person name="Nett M."/>
            <person name="Domin N."/>
            <person name="Martin K."/>
            <person name="Maresca J.A."/>
            <person name="Copeland A."/>
            <person name="Lapidus A."/>
            <person name="Lucas S."/>
            <person name="Berry K.W."/>
            <person name="Glavina Del Rio T."/>
            <person name="Dalin E."/>
            <person name="Tice H."/>
            <person name="Pitluck S."/>
            <person name="Richardson P."/>
            <person name="Bruce D."/>
            <person name="Goodwin L."/>
            <person name="Han C."/>
            <person name="Detter J.C."/>
            <person name="Schmutz J."/>
            <person name="Brettin T."/>
            <person name="Land M."/>
            <person name="Hauser L."/>
            <person name="Kyrpides N.C."/>
            <person name="Ivanova N."/>
            <person name="Goker M."/>
            <person name="Woyke T."/>
            <person name="Klenk H.P."/>
            <person name="Bryant D.A."/>
        </authorList>
    </citation>
    <scope>NUCLEOTIDE SEQUENCE [LARGE SCALE GENOMIC DNA]</scope>
    <source>
        <strain evidence="7">ATCC 23779 / DSM 785 / 114-95</strain>
    </source>
</reference>
<dbReference type="STRING" id="316274.Haur_2398"/>
<name>A9AYR0_HERA2</name>
<dbReference type="InterPro" id="IPR000843">
    <property type="entry name" value="HTH_LacI"/>
</dbReference>
<evidence type="ECO:0000313" key="7">
    <source>
        <dbReference type="Proteomes" id="UP000000787"/>
    </source>
</evidence>
<evidence type="ECO:0000256" key="1">
    <source>
        <dbReference type="ARBA" id="ARBA00023015"/>
    </source>
</evidence>
<dbReference type="KEGG" id="hau:Haur_2398"/>
<keyword evidence="1" id="KW-0805">Transcription regulation</keyword>
<dbReference type="Gene3D" id="3.40.50.2300">
    <property type="match status" value="2"/>
</dbReference>
<protein>
    <submittedName>
        <fullName evidence="6">Transcriptional regulator, LacI family</fullName>
        <ecNumber evidence="6">5.1.1.1</ecNumber>
    </submittedName>
</protein>
<dbReference type="EC" id="5.1.1.1" evidence="6"/>
<dbReference type="Proteomes" id="UP000000787">
    <property type="component" value="Chromosome"/>
</dbReference>
<sequence length="368" mass="40858">MQRRNNAMSKKLEQPTQTLKTPRGRRPNGNGLSSTTIMDVAREAGVSYATVSRVVNNKEYVKSDTRERVLKAITSLGYVVNQQARSLAGGRSYAVGLLVRDLGSSYMGEIVRGIDESLSAAQYNLMLYTTHRRKIKERIYVNNLIQGMTDGLLLVLPENLEAYLETLDQTNFPYVLIDHQGLDERTPVVITTNWQGGYDATRYLIELGHRRIGFLTGMMDMRSSQDRLSGYQAALRDHGLPADPQLVYEGTYYQPEGYAGAQSLLRLPEPPTAIFASNDVMAFGVMEAVRDAGLRIPSDISVIGFDDIAQASQVAPPLTTVAQPLEQLGREAVRMLLARINNPEQPIARTILPTTLIIRQSCDVPRNV</sequence>
<dbReference type="Pfam" id="PF00356">
    <property type="entry name" value="LacI"/>
    <property type="match status" value="1"/>
</dbReference>
<keyword evidence="2" id="KW-0238">DNA-binding</keyword>
<dbReference type="GO" id="GO:0000976">
    <property type="term" value="F:transcription cis-regulatory region binding"/>
    <property type="evidence" value="ECO:0007669"/>
    <property type="project" value="TreeGrafter"/>
</dbReference>
<evidence type="ECO:0000256" key="3">
    <source>
        <dbReference type="ARBA" id="ARBA00023163"/>
    </source>
</evidence>
<dbReference type="AlphaFoldDB" id="A9AYR0"/>
<dbReference type="InterPro" id="IPR028082">
    <property type="entry name" value="Peripla_BP_I"/>
</dbReference>
<dbReference type="PROSITE" id="PS50932">
    <property type="entry name" value="HTH_LACI_2"/>
    <property type="match status" value="1"/>
</dbReference>
<dbReference type="Gene3D" id="1.10.260.40">
    <property type="entry name" value="lambda repressor-like DNA-binding domains"/>
    <property type="match status" value="1"/>
</dbReference>
<dbReference type="SMART" id="SM00354">
    <property type="entry name" value="HTH_LACI"/>
    <property type="match status" value="1"/>
</dbReference>
<dbReference type="HOGENOM" id="CLU_037628_6_2_0"/>
<dbReference type="eggNOG" id="COG1609">
    <property type="taxonomic scope" value="Bacteria"/>
</dbReference>
<organism evidence="6 7">
    <name type="scientific">Herpetosiphon aurantiacus (strain ATCC 23779 / DSM 785 / 114-95)</name>
    <dbReference type="NCBI Taxonomy" id="316274"/>
    <lineage>
        <taxon>Bacteria</taxon>
        <taxon>Bacillati</taxon>
        <taxon>Chloroflexota</taxon>
        <taxon>Chloroflexia</taxon>
        <taxon>Herpetosiphonales</taxon>
        <taxon>Herpetosiphonaceae</taxon>
        <taxon>Herpetosiphon</taxon>
    </lineage>
</organism>
<dbReference type="EMBL" id="CP000875">
    <property type="protein sequence ID" value="ABX05038.1"/>
    <property type="molecule type" value="Genomic_DNA"/>
</dbReference>
<dbReference type="PANTHER" id="PTHR30146">
    <property type="entry name" value="LACI-RELATED TRANSCRIPTIONAL REPRESSOR"/>
    <property type="match status" value="1"/>
</dbReference>
<dbReference type="GO" id="GO:0003700">
    <property type="term" value="F:DNA-binding transcription factor activity"/>
    <property type="evidence" value="ECO:0007669"/>
    <property type="project" value="TreeGrafter"/>
</dbReference>
<feature type="region of interest" description="Disordered" evidence="4">
    <location>
        <begin position="1"/>
        <end position="34"/>
    </location>
</feature>
<dbReference type="GO" id="GO:0008784">
    <property type="term" value="F:alanine racemase activity"/>
    <property type="evidence" value="ECO:0007669"/>
    <property type="project" value="UniProtKB-EC"/>
</dbReference>
<feature type="domain" description="HTH lacI-type" evidence="5">
    <location>
        <begin position="35"/>
        <end position="89"/>
    </location>
</feature>
<dbReference type="Pfam" id="PF13377">
    <property type="entry name" value="Peripla_BP_3"/>
    <property type="match status" value="1"/>
</dbReference>
<proteinExistence type="predicted"/>
<dbReference type="FunCoup" id="A9AYR0">
    <property type="interactions" value="78"/>
</dbReference>
<evidence type="ECO:0000259" key="5">
    <source>
        <dbReference type="PROSITE" id="PS50932"/>
    </source>
</evidence>
<dbReference type="CDD" id="cd01392">
    <property type="entry name" value="HTH_LacI"/>
    <property type="match status" value="1"/>
</dbReference>
<dbReference type="CDD" id="cd06267">
    <property type="entry name" value="PBP1_LacI_sugar_binding-like"/>
    <property type="match status" value="1"/>
</dbReference>
<dbReference type="BioCyc" id="HAUR316274:GHYA-2426-MONOMER"/>
<evidence type="ECO:0000313" key="6">
    <source>
        <dbReference type="EMBL" id="ABX05038.1"/>
    </source>
</evidence>
<evidence type="ECO:0000256" key="2">
    <source>
        <dbReference type="ARBA" id="ARBA00023125"/>
    </source>
</evidence>